<organism evidence="1 2">
    <name type="scientific">Colwellia psychrerythraea</name>
    <name type="common">Vibrio psychroerythus</name>
    <dbReference type="NCBI Taxonomy" id="28229"/>
    <lineage>
        <taxon>Bacteria</taxon>
        <taxon>Pseudomonadati</taxon>
        <taxon>Pseudomonadota</taxon>
        <taxon>Gammaproteobacteria</taxon>
        <taxon>Alteromonadales</taxon>
        <taxon>Colwelliaceae</taxon>
        <taxon>Colwellia</taxon>
    </lineage>
</organism>
<evidence type="ECO:0000313" key="2">
    <source>
        <dbReference type="Proteomes" id="UP000243053"/>
    </source>
</evidence>
<reference evidence="2" key="1">
    <citation type="journal article" date="2017" name="Proc. Natl. Acad. Sci. U.S.A.">
        <title>Simulation of Deepwater Horizon oil plume reveals substrate specialization within a complex community of hydrocarbon degraders.</title>
        <authorList>
            <person name="Hu P."/>
            <person name="Dubinsky E.A."/>
            <person name="Probst A.J."/>
            <person name="Wang J."/>
            <person name="Sieber C.M.K."/>
            <person name="Tom L.M."/>
            <person name="Gardinali P."/>
            <person name="Banfield J.F."/>
            <person name="Atlas R.M."/>
            <person name="Andersen G.L."/>
        </authorList>
    </citation>
    <scope>NUCLEOTIDE SEQUENCE [LARGE SCALE GENOMIC DNA]</scope>
</reference>
<name>A0A1Y5EN54_COLPS</name>
<proteinExistence type="predicted"/>
<dbReference type="AlphaFoldDB" id="A0A1Y5EN54"/>
<dbReference type="Proteomes" id="UP000243053">
    <property type="component" value="Unassembled WGS sequence"/>
</dbReference>
<comment type="caution">
    <text evidence="1">The sequence shown here is derived from an EMBL/GenBank/DDBJ whole genome shotgun (WGS) entry which is preliminary data.</text>
</comment>
<evidence type="ECO:0000313" key="1">
    <source>
        <dbReference type="EMBL" id="OUR82315.1"/>
    </source>
</evidence>
<protein>
    <submittedName>
        <fullName evidence="1">Uncharacterized protein</fullName>
    </submittedName>
</protein>
<sequence length="358" mass="40726">MPFLLLKKTPNVFTNNFVILYLFFIALCQIPSVFAFEKKEIIELSVLGDFEIKFSTIEKETFKVGQNLIGEVTYKPGENYSVVLPFDIQKVTYHIKNGSYVELSETIATVEGYDVHHFLDEFESAKIILEASENHFQTNKAYFENKTIKSTQWIEITKNYFKAKLNFEHFQHKMSLLHIDKNEKITLISPQNGIVKIPSFQNIKSEGDLAFDVISTNSVKVKITTPLSYAANLSHFFMSSSCELEINSFESIVDKYHQTVWASPKSEQCKLTLGQSVKLTPMLNFVGYKVPKKSLFELNDKDYIAIRSEDKVSLISIIIVGANNNEYYVTAKEDISNKKALVSSVSILQGKLLELGGE</sequence>
<dbReference type="EMBL" id="MAAF01000040">
    <property type="protein sequence ID" value="OUR82315.1"/>
    <property type="molecule type" value="Genomic_DNA"/>
</dbReference>
<gene>
    <name evidence="1" type="ORF">A9Q75_06255</name>
</gene>
<accession>A0A1Y5EN54</accession>